<gene>
    <name evidence="3" type="ORF">GCM10023081_19200</name>
</gene>
<accession>A0ABP7C647</accession>
<organism evidence="3 4">
    <name type="scientific">Arthrobacter ginkgonis</name>
    <dbReference type="NCBI Taxonomy" id="1630594"/>
    <lineage>
        <taxon>Bacteria</taxon>
        <taxon>Bacillati</taxon>
        <taxon>Actinomycetota</taxon>
        <taxon>Actinomycetes</taxon>
        <taxon>Micrococcales</taxon>
        <taxon>Micrococcaceae</taxon>
        <taxon>Arthrobacter</taxon>
    </lineage>
</organism>
<name>A0ABP7C647_9MICC</name>
<dbReference type="Proteomes" id="UP001500752">
    <property type="component" value="Unassembled WGS sequence"/>
</dbReference>
<comment type="caution">
    <text evidence="3">The sequence shown here is derived from an EMBL/GenBank/DDBJ whole genome shotgun (WGS) entry which is preliminary data.</text>
</comment>
<evidence type="ECO:0000313" key="3">
    <source>
        <dbReference type="EMBL" id="GAA3681280.1"/>
    </source>
</evidence>
<dbReference type="RefSeq" id="WP_345150330.1">
    <property type="nucleotide sequence ID" value="NZ_BAABEO010000011.1"/>
</dbReference>
<evidence type="ECO:0000259" key="2">
    <source>
        <dbReference type="SMART" id="SM00909"/>
    </source>
</evidence>
<evidence type="ECO:0000313" key="4">
    <source>
        <dbReference type="Proteomes" id="UP001500752"/>
    </source>
</evidence>
<dbReference type="InterPro" id="IPR019606">
    <property type="entry name" value="GerMN"/>
</dbReference>
<dbReference type="SMART" id="SM00909">
    <property type="entry name" value="Germane"/>
    <property type="match status" value="1"/>
</dbReference>
<keyword evidence="4" id="KW-1185">Reference proteome</keyword>
<feature type="region of interest" description="Disordered" evidence="1">
    <location>
        <begin position="49"/>
        <end position="89"/>
    </location>
</feature>
<feature type="domain" description="GerMN" evidence="2">
    <location>
        <begin position="129"/>
        <end position="219"/>
    </location>
</feature>
<proteinExistence type="predicted"/>
<dbReference type="Pfam" id="PF10646">
    <property type="entry name" value="Germane"/>
    <property type="match status" value="1"/>
</dbReference>
<dbReference type="EMBL" id="BAABEO010000011">
    <property type="protein sequence ID" value="GAA3681280.1"/>
    <property type="molecule type" value="Genomic_DNA"/>
</dbReference>
<reference evidence="4" key="1">
    <citation type="journal article" date="2019" name="Int. J. Syst. Evol. Microbiol.">
        <title>The Global Catalogue of Microorganisms (GCM) 10K type strain sequencing project: providing services to taxonomists for standard genome sequencing and annotation.</title>
        <authorList>
            <consortium name="The Broad Institute Genomics Platform"/>
            <consortium name="The Broad Institute Genome Sequencing Center for Infectious Disease"/>
            <person name="Wu L."/>
            <person name="Ma J."/>
        </authorList>
    </citation>
    <scope>NUCLEOTIDE SEQUENCE [LARGE SCALE GENOMIC DNA]</scope>
    <source>
        <strain evidence="4">JCM 30742</strain>
    </source>
</reference>
<evidence type="ECO:0000256" key="1">
    <source>
        <dbReference type="SAM" id="MobiDB-lite"/>
    </source>
</evidence>
<sequence>MTSSTPVHHRAFHHSVFHQTAPRRGAALNVGAIGAAALLALALAGCGPSGPGGTATSPATGGATTSAAAPATGPATGSPTPSSTETPTTSPLSIFYVAVGDAGKSGLEIGCGDSLVSTVSEPVEYTDPVEAAITHLLADKNREYGETGLINALYQSTLQYVSSSIRNGTVTVELTGQPVSGGTCDDPRIQAQLKYTAQAAASVKESVILIDGTPIEEFMSQK</sequence>
<protein>
    <recommendedName>
        <fullName evidence="2">GerMN domain-containing protein</fullName>
    </recommendedName>
</protein>
<feature type="compositionally biased region" description="Low complexity" evidence="1">
    <location>
        <begin position="54"/>
        <end position="89"/>
    </location>
</feature>